<evidence type="ECO:0000313" key="2">
    <source>
        <dbReference type="Proteomes" id="UP000789366"/>
    </source>
</evidence>
<gene>
    <name evidence="1" type="ORF">SPELUC_LOCUS3275</name>
</gene>
<name>A0ACA9L206_9GLOM</name>
<reference evidence="1" key="1">
    <citation type="submission" date="2021-06" db="EMBL/GenBank/DDBJ databases">
        <authorList>
            <person name="Kallberg Y."/>
            <person name="Tangrot J."/>
            <person name="Rosling A."/>
        </authorList>
    </citation>
    <scope>NUCLEOTIDE SEQUENCE</scope>
    <source>
        <strain evidence="1">28 12/20/2015</strain>
    </source>
</reference>
<protein>
    <submittedName>
        <fullName evidence="1">2046_t:CDS:1</fullName>
    </submittedName>
</protein>
<sequence>MRSQNDLLKSLLRPQEKLKKSTIIIRRTAREGEKIHHKCQKELQKT</sequence>
<accession>A0ACA9L206</accession>
<organism evidence="1 2">
    <name type="scientific">Cetraspora pellucida</name>
    <dbReference type="NCBI Taxonomy" id="1433469"/>
    <lineage>
        <taxon>Eukaryota</taxon>
        <taxon>Fungi</taxon>
        <taxon>Fungi incertae sedis</taxon>
        <taxon>Mucoromycota</taxon>
        <taxon>Glomeromycotina</taxon>
        <taxon>Glomeromycetes</taxon>
        <taxon>Diversisporales</taxon>
        <taxon>Gigasporaceae</taxon>
        <taxon>Cetraspora</taxon>
    </lineage>
</organism>
<feature type="non-terminal residue" evidence="1">
    <location>
        <position position="46"/>
    </location>
</feature>
<evidence type="ECO:0000313" key="1">
    <source>
        <dbReference type="EMBL" id="CAG8506648.1"/>
    </source>
</evidence>
<dbReference type="EMBL" id="CAJVPW010002448">
    <property type="protein sequence ID" value="CAG8506648.1"/>
    <property type="molecule type" value="Genomic_DNA"/>
</dbReference>
<dbReference type="Proteomes" id="UP000789366">
    <property type="component" value="Unassembled WGS sequence"/>
</dbReference>
<comment type="caution">
    <text evidence="1">The sequence shown here is derived from an EMBL/GenBank/DDBJ whole genome shotgun (WGS) entry which is preliminary data.</text>
</comment>
<keyword evidence="2" id="KW-1185">Reference proteome</keyword>
<proteinExistence type="predicted"/>